<dbReference type="EMBL" id="JAKEVY010000003">
    <property type="protein sequence ID" value="MCF1715206.1"/>
    <property type="molecule type" value="Genomic_DNA"/>
</dbReference>
<comment type="caution">
    <text evidence="7">The sequence shown here is derived from an EMBL/GenBank/DDBJ whole genome shotgun (WGS) entry which is preliminary data.</text>
</comment>
<keyword evidence="2" id="KW-1003">Cell membrane</keyword>
<evidence type="ECO:0000256" key="4">
    <source>
        <dbReference type="ARBA" id="ARBA00022989"/>
    </source>
</evidence>
<sequence>MLGSAGKTFVQDDAIKLSASLSYYTVFALGPVLLLIISIAGIFYGEDALQGKLFSQINGLVGNSAAYQLQSILANIQKADKSVTGAIVGFVVLVIGATGVFTEIQSSINYIWSIRAKPEKGWLKLIKNRLLSFSLVVGISFILLVALIINATLDLLNERLTLLFPDIAVILFYILNILTIFIVITGLFAIIFRVLPDGHIAWRDAIKGASFTALLFLIGKFLIGFYIGRSDYGLTYGTAASIMIILAWVYYSSAILYFGAAFTKEFAMKYGSGIQPNDTAVFIIKKEVKEIDTIQ</sequence>
<evidence type="ECO:0000256" key="6">
    <source>
        <dbReference type="SAM" id="Phobius"/>
    </source>
</evidence>
<keyword evidence="8" id="KW-1185">Reference proteome</keyword>
<feature type="transmembrane region" description="Helical" evidence="6">
    <location>
        <begin position="170"/>
        <end position="196"/>
    </location>
</feature>
<dbReference type="RefSeq" id="WP_234866162.1">
    <property type="nucleotide sequence ID" value="NZ_JAKEVY010000003.1"/>
</dbReference>
<reference evidence="7 8" key="1">
    <citation type="submission" date="2022-01" db="EMBL/GenBank/DDBJ databases">
        <title>Flavihumibacter sp. nov., isolated from sediment of a river.</title>
        <authorList>
            <person name="Liu H."/>
        </authorList>
    </citation>
    <scope>NUCLEOTIDE SEQUENCE [LARGE SCALE GENOMIC DNA]</scope>
    <source>
        <strain evidence="7 8">RY-1</strain>
    </source>
</reference>
<evidence type="ECO:0000256" key="2">
    <source>
        <dbReference type="ARBA" id="ARBA00022475"/>
    </source>
</evidence>
<accession>A0ABS9BHM6</accession>
<keyword evidence="4 6" id="KW-1133">Transmembrane helix</keyword>
<dbReference type="NCBIfam" id="TIGR00765">
    <property type="entry name" value="yihY_not_rbn"/>
    <property type="match status" value="1"/>
</dbReference>
<dbReference type="Pfam" id="PF03631">
    <property type="entry name" value="Virul_fac_BrkB"/>
    <property type="match status" value="1"/>
</dbReference>
<feature type="transmembrane region" description="Helical" evidence="6">
    <location>
        <begin position="87"/>
        <end position="110"/>
    </location>
</feature>
<keyword evidence="3 6" id="KW-0812">Transmembrane</keyword>
<dbReference type="Proteomes" id="UP001200145">
    <property type="component" value="Unassembled WGS sequence"/>
</dbReference>
<evidence type="ECO:0000313" key="8">
    <source>
        <dbReference type="Proteomes" id="UP001200145"/>
    </source>
</evidence>
<evidence type="ECO:0000256" key="5">
    <source>
        <dbReference type="ARBA" id="ARBA00023136"/>
    </source>
</evidence>
<name>A0ABS9BHM6_9BACT</name>
<dbReference type="PANTHER" id="PTHR30213:SF1">
    <property type="entry name" value="INNER MEMBRANE PROTEIN YHJD"/>
    <property type="match status" value="1"/>
</dbReference>
<keyword evidence="5 6" id="KW-0472">Membrane</keyword>
<comment type="subcellular location">
    <subcellularLocation>
        <location evidence="1">Cell membrane</location>
        <topology evidence="1">Multi-pass membrane protein</topology>
    </subcellularLocation>
</comment>
<protein>
    <submittedName>
        <fullName evidence="7">YihY/virulence factor BrkB family protein</fullName>
    </submittedName>
</protein>
<feature type="transmembrane region" description="Helical" evidence="6">
    <location>
        <begin position="130"/>
        <end position="150"/>
    </location>
</feature>
<organism evidence="7 8">
    <name type="scientific">Flavihumibacter fluminis</name>
    <dbReference type="NCBI Taxonomy" id="2909236"/>
    <lineage>
        <taxon>Bacteria</taxon>
        <taxon>Pseudomonadati</taxon>
        <taxon>Bacteroidota</taxon>
        <taxon>Chitinophagia</taxon>
        <taxon>Chitinophagales</taxon>
        <taxon>Chitinophagaceae</taxon>
        <taxon>Flavihumibacter</taxon>
    </lineage>
</organism>
<dbReference type="PIRSF" id="PIRSF035875">
    <property type="entry name" value="RNase_BN"/>
    <property type="match status" value="1"/>
</dbReference>
<feature type="transmembrane region" description="Helical" evidence="6">
    <location>
        <begin position="208"/>
        <end position="227"/>
    </location>
</feature>
<feature type="transmembrane region" description="Helical" evidence="6">
    <location>
        <begin position="239"/>
        <end position="260"/>
    </location>
</feature>
<evidence type="ECO:0000256" key="3">
    <source>
        <dbReference type="ARBA" id="ARBA00022692"/>
    </source>
</evidence>
<evidence type="ECO:0000256" key="1">
    <source>
        <dbReference type="ARBA" id="ARBA00004651"/>
    </source>
</evidence>
<dbReference type="PANTHER" id="PTHR30213">
    <property type="entry name" value="INNER MEMBRANE PROTEIN YHJD"/>
    <property type="match status" value="1"/>
</dbReference>
<dbReference type="InterPro" id="IPR017039">
    <property type="entry name" value="Virul_fac_BrkB"/>
</dbReference>
<feature type="transmembrane region" description="Helical" evidence="6">
    <location>
        <begin position="21"/>
        <end position="44"/>
    </location>
</feature>
<gene>
    <name evidence="7" type="ORF">L0U88_11270</name>
</gene>
<proteinExistence type="predicted"/>
<evidence type="ECO:0000313" key="7">
    <source>
        <dbReference type="EMBL" id="MCF1715206.1"/>
    </source>
</evidence>